<accession>A0A928VSS1</accession>
<protein>
    <submittedName>
        <fullName evidence="1">Uncharacterized protein</fullName>
    </submittedName>
</protein>
<sequence>MIISDLSFVNECTTDEVVGGWKKKKYDFKFTKKIEVDVDIDIKSYVKAKGSQNELYFDLTAFGSKGSGTEVKVDQTSVYDYGYISATEGTILSYAS</sequence>
<evidence type="ECO:0000313" key="1">
    <source>
        <dbReference type="EMBL" id="MBE9031870.1"/>
    </source>
</evidence>
<organism evidence="1 2">
    <name type="scientific">Romeriopsis navalis LEGE 11480</name>
    <dbReference type="NCBI Taxonomy" id="2777977"/>
    <lineage>
        <taxon>Bacteria</taxon>
        <taxon>Bacillati</taxon>
        <taxon>Cyanobacteriota</taxon>
        <taxon>Cyanophyceae</taxon>
        <taxon>Leptolyngbyales</taxon>
        <taxon>Leptolyngbyaceae</taxon>
        <taxon>Romeriopsis</taxon>
        <taxon>Romeriopsis navalis</taxon>
    </lineage>
</organism>
<dbReference type="Proteomes" id="UP000625316">
    <property type="component" value="Unassembled WGS sequence"/>
</dbReference>
<keyword evidence="2" id="KW-1185">Reference proteome</keyword>
<name>A0A928VSS1_9CYAN</name>
<comment type="caution">
    <text evidence="1">The sequence shown here is derived from an EMBL/GenBank/DDBJ whole genome shotgun (WGS) entry which is preliminary data.</text>
</comment>
<gene>
    <name evidence="1" type="ORF">IQ266_19225</name>
</gene>
<evidence type="ECO:0000313" key="2">
    <source>
        <dbReference type="Proteomes" id="UP000625316"/>
    </source>
</evidence>
<dbReference type="EMBL" id="JADEXQ010000079">
    <property type="protein sequence ID" value="MBE9031870.1"/>
    <property type="molecule type" value="Genomic_DNA"/>
</dbReference>
<dbReference type="AlphaFoldDB" id="A0A928VSS1"/>
<proteinExistence type="predicted"/>
<dbReference type="RefSeq" id="WP_264326697.1">
    <property type="nucleotide sequence ID" value="NZ_JADEXQ010000079.1"/>
</dbReference>
<reference evidence="1" key="1">
    <citation type="submission" date="2020-10" db="EMBL/GenBank/DDBJ databases">
        <authorList>
            <person name="Castelo-Branco R."/>
            <person name="Eusebio N."/>
            <person name="Adriana R."/>
            <person name="Vieira A."/>
            <person name="Brugerolle De Fraissinette N."/>
            <person name="Rezende De Castro R."/>
            <person name="Schneider M.P."/>
            <person name="Vasconcelos V."/>
            <person name="Leao P.N."/>
        </authorList>
    </citation>
    <scope>NUCLEOTIDE SEQUENCE</scope>
    <source>
        <strain evidence="1">LEGE 11480</strain>
    </source>
</reference>